<keyword evidence="2" id="KW-0812">Transmembrane</keyword>
<feature type="region of interest" description="Disordered" evidence="1">
    <location>
        <begin position="269"/>
        <end position="418"/>
    </location>
</feature>
<dbReference type="PaxDb" id="3635-A0A1U8P4X1"/>
<keyword evidence="2" id="KW-0472">Membrane</keyword>
<gene>
    <name evidence="4" type="primary">LOC107954267</name>
</gene>
<proteinExistence type="predicted"/>
<protein>
    <submittedName>
        <fullName evidence="4">FK506-binding protein 5</fullName>
    </submittedName>
</protein>
<reference evidence="3" key="1">
    <citation type="journal article" date="2020" name="Nat. Genet.">
        <title>Genomic diversifications of five Gossypium allopolyploid species and their impact on cotton improvement.</title>
        <authorList>
            <person name="Chen Z.J."/>
            <person name="Sreedasyam A."/>
            <person name="Ando A."/>
            <person name="Song Q."/>
            <person name="De Santiago L.M."/>
            <person name="Hulse-Kemp A.M."/>
            <person name="Ding M."/>
            <person name="Ye W."/>
            <person name="Kirkbride R.C."/>
            <person name="Jenkins J."/>
            <person name="Plott C."/>
            <person name="Lovell J."/>
            <person name="Lin Y.M."/>
            <person name="Vaughn R."/>
            <person name="Liu B."/>
            <person name="Simpson S."/>
            <person name="Scheffler B.E."/>
            <person name="Wen L."/>
            <person name="Saski C.A."/>
            <person name="Grover C.E."/>
            <person name="Hu G."/>
            <person name="Conover J.L."/>
            <person name="Carlson J.W."/>
            <person name="Shu S."/>
            <person name="Boston L.B."/>
            <person name="Williams M."/>
            <person name="Peterson D.G."/>
            <person name="McGee K."/>
            <person name="Jones D.C."/>
            <person name="Wendel J.F."/>
            <person name="Stelly D.M."/>
            <person name="Grimwood J."/>
            <person name="Schmutz J."/>
        </authorList>
    </citation>
    <scope>NUCLEOTIDE SEQUENCE [LARGE SCALE GENOMIC DNA]</scope>
    <source>
        <strain evidence="3">cv. TM-1</strain>
    </source>
</reference>
<evidence type="ECO:0000256" key="2">
    <source>
        <dbReference type="SAM" id="Phobius"/>
    </source>
</evidence>
<organism evidence="3 4">
    <name type="scientific">Gossypium hirsutum</name>
    <name type="common">Upland cotton</name>
    <name type="synonym">Gossypium mexicanum</name>
    <dbReference type="NCBI Taxonomy" id="3635"/>
    <lineage>
        <taxon>Eukaryota</taxon>
        <taxon>Viridiplantae</taxon>
        <taxon>Streptophyta</taxon>
        <taxon>Embryophyta</taxon>
        <taxon>Tracheophyta</taxon>
        <taxon>Spermatophyta</taxon>
        <taxon>Magnoliopsida</taxon>
        <taxon>eudicotyledons</taxon>
        <taxon>Gunneridae</taxon>
        <taxon>Pentapetalae</taxon>
        <taxon>rosids</taxon>
        <taxon>malvids</taxon>
        <taxon>Malvales</taxon>
        <taxon>Malvaceae</taxon>
        <taxon>Malvoideae</taxon>
        <taxon>Gossypium</taxon>
    </lineage>
</organism>
<dbReference type="STRING" id="3635.A0A1U8P4X1"/>
<accession>A0A1U8P4X1</accession>
<evidence type="ECO:0000256" key="1">
    <source>
        <dbReference type="SAM" id="MobiDB-lite"/>
    </source>
</evidence>
<feature type="compositionally biased region" description="Acidic residues" evidence="1">
    <location>
        <begin position="348"/>
        <end position="364"/>
    </location>
</feature>
<feature type="transmembrane region" description="Helical" evidence="2">
    <location>
        <begin position="495"/>
        <end position="514"/>
    </location>
</feature>
<dbReference type="OrthoDB" id="999922at2759"/>
<sequence>MSASSSDFDTSLFPRSIPSLSISIPRFKNRIPFPLCLLITTPSKIKNFKNKKKNLMEEKQNGSCRQGRKKAWLISMSSGGGGIERVVALGGALAVASLIAAFSIKKSSCSKKDISTNKEETANVEAIDSCAKEEDAGEGLRFILQDSSSTLHHNSCCANHGTSKIGVAEIETSKLVSTQSLITLEENTIECERKESVSGQEETLIHDAEQESNAMTGGYGDIEELSLSVGDTENNPMNGVENESNASLEMETIEITIEDEAVDHVDAKQPMAEESSTLQSSLSSKEDDQSSISAGEEDDEEYPLMESLYPAEENEEYPLMESLHPAEENEDEEEYSPLRSSFLVEDNRIDDDEEEEEDDDDDGEYSTKESSFSTEEEKDSLLQSPLSTEDEKGENVAGMEEESSEGAWSSSPEPNTEVIWPAEMMGVLSPESKENEMNVSYLESQMKSKEEPKTAKIETYHYLAKTKFDEKKKIATEELVVMDIRKQHSAAKRQIWFWLGLVVLLLALLVNSLLQSNYVSNSVSFVFPMK</sequence>
<evidence type="ECO:0000313" key="4">
    <source>
        <dbReference type="RefSeq" id="XP_016745264.1"/>
    </source>
</evidence>
<keyword evidence="2" id="KW-1133">Transmembrane helix</keyword>
<name>A0A1U8P4X1_GOSHI</name>
<evidence type="ECO:0000313" key="3">
    <source>
        <dbReference type="Proteomes" id="UP000818029"/>
    </source>
</evidence>
<dbReference type="AlphaFoldDB" id="A0A1U8P4X1"/>
<dbReference type="KEGG" id="ghi:107954267"/>
<feature type="transmembrane region" description="Helical" evidence="2">
    <location>
        <begin position="86"/>
        <end position="104"/>
    </location>
</feature>
<reference evidence="4" key="2">
    <citation type="submission" date="2025-08" db="UniProtKB">
        <authorList>
            <consortium name="RefSeq"/>
        </authorList>
    </citation>
    <scope>IDENTIFICATION</scope>
</reference>
<dbReference type="RefSeq" id="XP_016745264.1">
    <property type="nucleotide sequence ID" value="XM_016889775.2"/>
</dbReference>
<dbReference type="Proteomes" id="UP000818029">
    <property type="component" value="Chromosome D07"/>
</dbReference>
<keyword evidence="3" id="KW-1185">Reference proteome</keyword>
<dbReference type="GeneID" id="107954267"/>